<gene>
    <name evidence="2" type="ORF">TELCIR_14804</name>
</gene>
<dbReference type="PANTHER" id="PTHR21481:SF0">
    <property type="entry name" value="PROTEIN CLEC16A"/>
    <property type="match status" value="1"/>
</dbReference>
<reference evidence="2 3" key="1">
    <citation type="submission" date="2015-09" db="EMBL/GenBank/DDBJ databases">
        <title>Draft genome of the parasitic nematode Teladorsagia circumcincta isolate WARC Sus (inbred).</title>
        <authorList>
            <person name="Mitreva M."/>
        </authorList>
    </citation>
    <scope>NUCLEOTIDE SEQUENCE [LARGE SCALE GENOMIC DNA]</scope>
    <source>
        <strain evidence="2 3">S</strain>
    </source>
</reference>
<feature type="chain" id="PRO_5013822817" evidence="1">
    <location>
        <begin position="21"/>
        <end position="71"/>
    </location>
</feature>
<organism evidence="2 3">
    <name type="scientific">Teladorsagia circumcincta</name>
    <name type="common">Brown stomach worm</name>
    <name type="synonym">Ostertagia circumcincta</name>
    <dbReference type="NCBI Taxonomy" id="45464"/>
    <lineage>
        <taxon>Eukaryota</taxon>
        <taxon>Metazoa</taxon>
        <taxon>Ecdysozoa</taxon>
        <taxon>Nematoda</taxon>
        <taxon>Chromadorea</taxon>
        <taxon>Rhabditida</taxon>
        <taxon>Rhabditina</taxon>
        <taxon>Rhabditomorpha</taxon>
        <taxon>Strongyloidea</taxon>
        <taxon>Trichostrongylidae</taxon>
        <taxon>Teladorsagia</taxon>
    </lineage>
</organism>
<dbReference type="PANTHER" id="PTHR21481">
    <property type="entry name" value="PROTEIN CLEC16A"/>
    <property type="match status" value="1"/>
</dbReference>
<dbReference type="GO" id="GO:0016197">
    <property type="term" value="P:endosomal transport"/>
    <property type="evidence" value="ECO:0007669"/>
    <property type="project" value="TreeGrafter"/>
</dbReference>
<proteinExistence type="predicted"/>
<dbReference type="EMBL" id="KZ350742">
    <property type="protein sequence ID" value="PIO63588.1"/>
    <property type="molecule type" value="Genomic_DNA"/>
</dbReference>
<keyword evidence="1" id="KW-0732">Signal</keyword>
<keyword evidence="3" id="KW-1185">Reference proteome</keyword>
<accession>A0A2G9U085</accession>
<evidence type="ECO:0000313" key="3">
    <source>
        <dbReference type="Proteomes" id="UP000230423"/>
    </source>
</evidence>
<evidence type="ECO:0000256" key="1">
    <source>
        <dbReference type="SAM" id="SignalP"/>
    </source>
</evidence>
<dbReference type="GO" id="GO:0005794">
    <property type="term" value="C:Golgi apparatus"/>
    <property type="evidence" value="ECO:0007669"/>
    <property type="project" value="TreeGrafter"/>
</dbReference>
<dbReference type="OrthoDB" id="294052at2759"/>
<dbReference type="AlphaFoldDB" id="A0A2G9U085"/>
<feature type="signal peptide" evidence="1">
    <location>
        <begin position="1"/>
        <end position="20"/>
    </location>
</feature>
<dbReference type="GO" id="GO:0007034">
    <property type="term" value="P:vacuolar transport"/>
    <property type="evidence" value="ECO:0007669"/>
    <property type="project" value="TreeGrafter"/>
</dbReference>
<dbReference type="InterPro" id="IPR039272">
    <property type="entry name" value="CLEC16A/TT9"/>
</dbReference>
<evidence type="ECO:0000313" key="2">
    <source>
        <dbReference type="EMBL" id="PIO63588.1"/>
    </source>
</evidence>
<name>A0A2G9U085_TELCI</name>
<protein>
    <submittedName>
        <fullName evidence="2">Uncharacterized protein</fullName>
    </submittedName>
</protein>
<dbReference type="GO" id="GO:0005770">
    <property type="term" value="C:late endosome"/>
    <property type="evidence" value="ECO:0007669"/>
    <property type="project" value="TreeGrafter"/>
</dbReference>
<dbReference type="Proteomes" id="UP000230423">
    <property type="component" value="Unassembled WGS sequence"/>
</dbReference>
<sequence length="71" mass="7950">MTNAVAISVLLICFSTLHSPIDVAKVRWYLHGVLAKNEKVVETNRKILVEALRAIAEILIWGDQNDSSVFE</sequence>
<dbReference type="GO" id="GO:1901096">
    <property type="term" value="P:regulation of autophagosome maturation"/>
    <property type="evidence" value="ECO:0007669"/>
    <property type="project" value="TreeGrafter"/>
</dbReference>